<reference evidence="1 2" key="1">
    <citation type="submission" date="2019-07" db="EMBL/GenBank/DDBJ databases">
        <authorList>
            <person name="Jastrzebski P J."/>
            <person name="Paukszto L."/>
            <person name="Jastrzebski P J."/>
        </authorList>
    </citation>
    <scope>NUCLEOTIDE SEQUENCE [LARGE SCALE GENOMIC DNA]</scope>
    <source>
        <strain evidence="1 2">WMS-il1</strain>
    </source>
</reference>
<proteinExistence type="predicted"/>
<evidence type="ECO:0000313" key="2">
    <source>
        <dbReference type="Proteomes" id="UP000321570"/>
    </source>
</evidence>
<dbReference type="Proteomes" id="UP000321570">
    <property type="component" value="Unassembled WGS sequence"/>
</dbReference>
<dbReference type="AlphaFoldDB" id="A0A564YYY7"/>
<protein>
    <submittedName>
        <fullName evidence="1">Uncharacterized protein</fullName>
    </submittedName>
</protein>
<keyword evidence="2" id="KW-1185">Reference proteome</keyword>
<name>A0A564YYY7_HYMDI</name>
<dbReference type="EMBL" id="CABIJS010000488">
    <property type="protein sequence ID" value="VUZ52400.1"/>
    <property type="molecule type" value="Genomic_DNA"/>
</dbReference>
<organism evidence="1 2">
    <name type="scientific">Hymenolepis diminuta</name>
    <name type="common">Rat tapeworm</name>
    <dbReference type="NCBI Taxonomy" id="6216"/>
    <lineage>
        <taxon>Eukaryota</taxon>
        <taxon>Metazoa</taxon>
        <taxon>Spiralia</taxon>
        <taxon>Lophotrochozoa</taxon>
        <taxon>Platyhelminthes</taxon>
        <taxon>Cestoda</taxon>
        <taxon>Eucestoda</taxon>
        <taxon>Cyclophyllidea</taxon>
        <taxon>Hymenolepididae</taxon>
        <taxon>Hymenolepis</taxon>
    </lineage>
</organism>
<evidence type="ECO:0000313" key="1">
    <source>
        <dbReference type="EMBL" id="VUZ52400.1"/>
    </source>
</evidence>
<accession>A0A564YYY7</accession>
<gene>
    <name evidence="1" type="ORF">WMSIL1_LOCUS10837</name>
</gene>
<sequence>MSKRVYRFPLSITACHNLLPRCRLIAFVPHSSFTRLSPYCDMINTFWPKQFLVLCSRTGVNCHPLVVTLTATPFYSEGLISIKVVKSV</sequence>